<feature type="signal peptide" evidence="1">
    <location>
        <begin position="1"/>
        <end position="25"/>
    </location>
</feature>
<evidence type="ECO:0000256" key="1">
    <source>
        <dbReference type="SAM" id="SignalP"/>
    </source>
</evidence>
<sequence>MRAKLLCAAFAAAFIGTTGTATAHAAPPADDRSAWAAAPHQPVSRVQVQAAPPWGACGRSTDPQKLVRLFTKNRVVDFALRCGGPKYSSSPTWGYRHILWRHKGDFERMAAGTYQNWRDIADLAMSHNTSDPDRWKHSGGKSCYSRVLYLKNIRTNKVVRKQIFKMIVSSSNNIITSYPTGTHC</sequence>
<organism evidence="2 3">
    <name type="scientific">Actinomadura sediminis</name>
    <dbReference type="NCBI Taxonomy" id="1038904"/>
    <lineage>
        <taxon>Bacteria</taxon>
        <taxon>Bacillati</taxon>
        <taxon>Actinomycetota</taxon>
        <taxon>Actinomycetes</taxon>
        <taxon>Streptosporangiales</taxon>
        <taxon>Thermomonosporaceae</taxon>
        <taxon>Actinomadura</taxon>
    </lineage>
</organism>
<name>A0ABW3EI73_9ACTN</name>
<comment type="caution">
    <text evidence="2">The sequence shown here is derived from an EMBL/GenBank/DDBJ whole genome shotgun (WGS) entry which is preliminary data.</text>
</comment>
<accession>A0ABW3EI73</accession>
<gene>
    <name evidence="2" type="ORF">ACFQ11_06415</name>
</gene>
<proteinExistence type="predicted"/>
<keyword evidence="3" id="KW-1185">Reference proteome</keyword>
<evidence type="ECO:0000313" key="3">
    <source>
        <dbReference type="Proteomes" id="UP001596972"/>
    </source>
</evidence>
<reference evidence="3" key="1">
    <citation type="journal article" date="2019" name="Int. J. Syst. Evol. Microbiol.">
        <title>The Global Catalogue of Microorganisms (GCM) 10K type strain sequencing project: providing services to taxonomists for standard genome sequencing and annotation.</title>
        <authorList>
            <consortium name="The Broad Institute Genomics Platform"/>
            <consortium name="The Broad Institute Genome Sequencing Center for Infectious Disease"/>
            <person name="Wu L."/>
            <person name="Ma J."/>
        </authorList>
    </citation>
    <scope>NUCLEOTIDE SEQUENCE [LARGE SCALE GENOMIC DNA]</scope>
    <source>
        <strain evidence="3">JCM 31202</strain>
    </source>
</reference>
<feature type="chain" id="PRO_5045693481" evidence="1">
    <location>
        <begin position="26"/>
        <end position="184"/>
    </location>
</feature>
<evidence type="ECO:0000313" key="2">
    <source>
        <dbReference type="EMBL" id="MFD0900019.1"/>
    </source>
</evidence>
<dbReference type="RefSeq" id="WP_378296933.1">
    <property type="nucleotide sequence ID" value="NZ_JBHTJA010000007.1"/>
</dbReference>
<keyword evidence="1" id="KW-0732">Signal</keyword>
<dbReference type="Proteomes" id="UP001596972">
    <property type="component" value="Unassembled WGS sequence"/>
</dbReference>
<protein>
    <submittedName>
        <fullName evidence="2">Uncharacterized protein</fullName>
    </submittedName>
</protein>
<dbReference type="EMBL" id="JBHTJA010000007">
    <property type="protein sequence ID" value="MFD0900019.1"/>
    <property type="molecule type" value="Genomic_DNA"/>
</dbReference>